<evidence type="ECO:0000256" key="4">
    <source>
        <dbReference type="ARBA" id="ARBA00023125"/>
    </source>
</evidence>
<dbReference type="GO" id="GO:0016987">
    <property type="term" value="F:sigma factor activity"/>
    <property type="evidence" value="ECO:0007669"/>
    <property type="project" value="UniProtKB-KW"/>
</dbReference>
<dbReference type="GO" id="GO:0006352">
    <property type="term" value="P:DNA-templated transcription initiation"/>
    <property type="evidence" value="ECO:0007669"/>
    <property type="project" value="InterPro"/>
</dbReference>
<dbReference type="InterPro" id="IPR013249">
    <property type="entry name" value="RNA_pol_sigma70_r4_t2"/>
</dbReference>
<dbReference type="InterPro" id="IPR007627">
    <property type="entry name" value="RNA_pol_sigma70_r2"/>
</dbReference>
<dbReference type="PROSITE" id="PS01063">
    <property type="entry name" value="SIGMA70_ECF"/>
    <property type="match status" value="1"/>
</dbReference>
<evidence type="ECO:0000256" key="2">
    <source>
        <dbReference type="ARBA" id="ARBA00023015"/>
    </source>
</evidence>
<keyword evidence="4 6" id="KW-0238">DNA-binding</keyword>
<dbReference type="Gene3D" id="1.10.1740.10">
    <property type="match status" value="1"/>
</dbReference>
<comment type="caution">
    <text evidence="9">The sequence shown here is derived from an EMBL/GenBank/DDBJ whole genome shotgun (WGS) entry which is preliminary data.</text>
</comment>
<evidence type="ECO:0000313" key="10">
    <source>
        <dbReference type="Proteomes" id="UP000230833"/>
    </source>
</evidence>
<dbReference type="NCBIfam" id="TIGR02937">
    <property type="entry name" value="sigma70-ECF"/>
    <property type="match status" value="1"/>
</dbReference>
<proteinExistence type="inferred from homology"/>
<keyword evidence="2 6" id="KW-0805">Transcription regulation</keyword>
<dbReference type="SUPFAM" id="SSF88946">
    <property type="entry name" value="Sigma2 domain of RNA polymerase sigma factors"/>
    <property type="match status" value="1"/>
</dbReference>
<dbReference type="GO" id="GO:0003677">
    <property type="term" value="F:DNA binding"/>
    <property type="evidence" value="ECO:0007669"/>
    <property type="project" value="UniProtKB-KW"/>
</dbReference>
<keyword evidence="5 6" id="KW-0804">Transcription</keyword>
<dbReference type="Pfam" id="PF08281">
    <property type="entry name" value="Sigma70_r4_2"/>
    <property type="match status" value="1"/>
</dbReference>
<keyword evidence="3 6" id="KW-0731">Sigma factor</keyword>
<dbReference type="Pfam" id="PF04542">
    <property type="entry name" value="Sigma70_r2"/>
    <property type="match status" value="1"/>
</dbReference>
<dbReference type="Gene3D" id="1.10.10.10">
    <property type="entry name" value="Winged helix-like DNA-binding domain superfamily/Winged helix DNA-binding domain"/>
    <property type="match status" value="1"/>
</dbReference>
<organism evidence="9 10">
    <name type="scientific">Candidatus Vogelbacteria bacterium CG10_big_fil_rev_8_21_14_0_10_45_14</name>
    <dbReference type="NCBI Taxonomy" id="1975042"/>
    <lineage>
        <taxon>Bacteria</taxon>
        <taxon>Candidatus Vogeliibacteriota</taxon>
    </lineage>
</organism>
<dbReference type="AlphaFoldDB" id="A0A2H0RL17"/>
<evidence type="ECO:0000259" key="8">
    <source>
        <dbReference type="Pfam" id="PF08281"/>
    </source>
</evidence>
<dbReference type="InterPro" id="IPR039425">
    <property type="entry name" value="RNA_pol_sigma-70-like"/>
</dbReference>
<dbReference type="InterPro" id="IPR013325">
    <property type="entry name" value="RNA_pol_sigma_r2"/>
</dbReference>
<comment type="similarity">
    <text evidence="1 6">Belongs to the sigma-70 factor family. ECF subfamily.</text>
</comment>
<sequence length="210" mass="24336">MDILCWLRKFVIVLKYNHHSNDYYYMNDKNETAMNEATISVAYHDYAKRLTAHSYYKVHNKATSDDLVQDTFVKTWGYLAKGGKIETMKAFLYHVLNNLIIDEYRKHKTVSLDALIEKGYEPRALNPSERSLDVFDGKNAALMINSLPAKYQAVMRMRYVQDLSLKEISLLTGQSRNTVAVQTHRGLLKLRILYKDRSSKYNKAISLGIN</sequence>
<dbReference type="InterPro" id="IPR014284">
    <property type="entry name" value="RNA_pol_sigma-70_dom"/>
</dbReference>
<dbReference type="InterPro" id="IPR013324">
    <property type="entry name" value="RNA_pol_sigma_r3/r4-like"/>
</dbReference>
<dbReference type="Proteomes" id="UP000230833">
    <property type="component" value="Unassembled WGS sequence"/>
</dbReference>
<dbReference type="PANTHER" id="PTHR43133">
    <property type="entry name" value="RNA POLYMERASE ECF-TYPE SIGMA FACTO"/>
    <property type="match status" value="1"/>
</dbReference>
<dbReference type="InterPro" id="IPR000838">
    <property type="entry name" value="RNA_pol_sigma70_ECF_CS"/>
</dbReference>
<dbReference type="SUPFAM" id="SSF88659">
    <property type="entry name" value="Sigma3 and sigma4 domains of RNA polymerase sigma factors"/>
    <property type="match status" value="1"/>
</dbReference>
<dbReference type="CDD" id="cd06171">
    <property type="entry name" value="Sigma70_r4"/>
    <property type="match status" value="1"/>
</dbReference>
<gene>
    <name evidence="9" type="ORF">COV07_00425</name>
</gene>
<dbReference type="PANTHER" id="PTHR43133:SF8">
    <property type="entry name" value="RNA POLYMERASE SIGMA FACTOR HI_1459-RELATED"/>
    <property type="match status" value="1"/>
</dbReference>
<evidence type="ECO:0000256" key="5">
    <source>
        <dbReference type="ARBA" id="ARBA00023163"/>
    </source>
</evidence>
<name>A0A2H0RL17_9BACT</name>
<feature type="domain" description="RNA polymerase sigma-70 region 2" evidence="7">
    <location>
        <begin position="43"/>
        <end position="108"/>
    </location>
</feature>
<accession>A0A2H0RL17</accession>
<evidence type="ECO:0000256" key="6">
    <source>
        <dbReference type="RuleBase" id="RU000716"/>
    </source>
</evidence>
<feature type="domain" description="RNA polymerase sigma factor 70 region 4 type 2" evidence="8">
    <location>
        <begin position="142"/>
        <end position="190"/>
    </location>
</feature>
<evidence type="ECO:0000256" key="1">
    <source>
        <dbReference type="ARBA" id="ARBA00010641"/>
    </source>
</evidence>
<evidence type="ECO:0000256" key="3">
    <source>
        <dbReference type="ARBA" id="ARBA00023082"/>
    </source>
</evidence>
<evidence type="ECO:0000259" key="7">
    <source>
        <dbReference type="Pfam" id="PF04542"/>
    </source>
</evidence>
<evidence type="ECO:0000313" key="9">
    <source>
        <dbReference type="EMBL" id="PIR47127.1"/>
    </source>
</evidence>
<dbReference type="InterPro" id="IPR036388">
    <property type="entry name" value="WH-like_DNA-bd_sf"/>
</dbReference>
<reference evidence="9 10" key="1">
    <citation type="submission" date="2017-09" db="EMBL/GenBank/DDBJ databases">
        <title>Depth-based differentiation of microbial function through sediment-hosted aquifers and enrichment of novel symbionts in the deep terrestrial subsurface.</title>
        <authorList>
            <person name="Probst A.J."/>
            <person name="Ladd B."/>
            <person name="Jarett J.K."/>
            <person name="Geller-Mcgrath D.E."/>
            <person name="Sieber C.M."/>
            <person name="Emerson J.B."/>
            <person name="Anantharaman K."/>
            <person name="Thomas B.C."/>
            <person name="Malmstrom R."/>
            <person name="Stieglmeier M."/>
            <person name="Klingl A."/>
            <person name="Woyke T."/>
            <person name="Ryan C.M."/>
            <person name="Banfield J.F."/>
        </authorList>
    </citation>
    <scope>NUCLEOTIDE SEQUENCE [LARGE SCALE GENOMIC DNA]</scope>
    <source>
        <strain evidence="9">CG10_big_fil_rev_8_21_14_0_10_45_14</strain>
    </source>
</reference>
<dbReference type="EMBL" id="PCYL01000005">
    <property type="protein sequence ID" value="PIR47127.1"/>
    <property type="molecule type" value="Genomic_DNA"/>
</dbReference>
<protein>
    <recommendedName>
        <fullName evidence="6">RNA polymerase sigma factor</fullName>
    </recommendedName>
</protein>